<feature type="compositionally biased region" description="Basic residues" evidence="1">
    <location>
        <begin position="181"/>
        <end position="192"/>
    </location>
</feature>
<proteinExistence type="predicted"/>
<feature type="compositionally biased region" description="Basic residues" evidence="1">
    <location>
        <begin position="46"/>
        <end position="59"/>
    </location>
</feature>
<dbReference type="GO" id="GO:0033850">
    <property type="term" value="F:Z-farnesyl diphosphate synthase activity"/>
    <property type="evidence" value="ECO:0007669"/>
    <property type="project" value="UniProtKB-EC"/>
</dbReference>
<keyword evidence="2" id="KW-0808">Transferase</keyword>
<evidence type="ECO:0000256" key="1">
    <source>
        <dbReference type="SAM" id="MobiDB-lite"/>
    </source>
</evidence>
<evidence type="ECO:0000313" key="2">
    <source>
        <dbReference type="EMBL" id="CAA9361148.1"/>
    </source>
</evidence>
<feature type="region of interest" description="Disordered" evidence="1">
    <location>
        <begin position="1"/>
        <end position="212"/>
    </location>
</feature>
<gene>
    <name evidence="2" type="ORF">AVDCRST_MAG34-2476</name>
</gene>
<dbReference type="EMBL" id="CADCUI010000066">
    <property type="protein sequence ID" value="CAA9361148.1"/>
    <property type="molecule type" value="Genomic_DNA"/>
</dbReference>
<feature type="compositionally biased region" description="Low complexity" evidence="1">
    <location>
        <begin position="60"/>
        <end position="70"/>
    </location>
</feature>
<reference evidence="2" key="1">
    <citation type="submission" date="2020-02" db="EMBL/GenBank/DDBJ databases">
        <authorList>
            <person name="Meier V. D."/>
        </authorList>
    </citation>
    <scope>NUCLEOTIDE SEQUENCE</scope>
    <source>
        <strain evidence="2">AVDCRST_MAG34</strain>
    </source>
</reference>
<sequence>GVVEEGRQARGLPRLRGEARTSAPGRPAAEARRGDARRQPPLGQGRRGRHRRGPPRRGGQHLAVPGVVRGAGHRGGHAVAAVHRQPQPVRRRADAAAADHRGRGVGACRGGPVADQPDGGARPAAGLDGARPQGGVGGDPGRPRGPRQRRRRLRREARDRGRRTLTAPAPRPGGHLDRGAGRHPRRRAHRRAPLHEGAARPRPGHPHVGRAAPRGVPAVAVGAQRVLLLRGLLARLPARGLPAGAPRLRHPPTALRRL</sequence>
<organism evidence="2">
    <name type="scientific">uncultured Nocardioidaceae bacterium</name>
    <dbReference type="NCBI Taxonomy" id="253824"/>
    <lineage>
        <taxon>Bacteria</taxon>
        <taxon>Bacillati</taxon>
        <taxon>Actinomycetota</taxon>
        <taxon>Actinomycetes</taxon>
        <taxon>Propionibacteriales</taxon>
        <taxon>Nocardioidaceae</taxon>
        <taxon>environmental samples</taxon>
    </lineage>
</organism>
<feature type="compositionally biased region" description="Basic and acidic residues" evidence="1">
    <location>
        <begin position="91"/>
        <end position="102"/>
    </location>
</feature>
<feature type="compositionally biased region" description="Basic and acidic residues" evidence="1">
    <location>
        <begin position="29"/>
        <end position="38"/>
    </location>
</feature>
<protein>
    <submittedName>
        <fullName evidence="2">(2E,6Z)-farnesyl diphosphate synthase</fullName>
        <ecNumber evidence="2">2.5.1.68</ecNumber>
    </submittedName>
</protein>
<accession>A0A6J4MLZ7</accession>
<dbReference type="AlphaFoldDB" id="A0A6J4MLZ7"/>
<dbReference type="EC" id="2.5.1.68" evidence="2"/>
<feature type="compositionally biased region" description="Basic residues" evidence="1">
    <location>
        <begin position="144"/>
        <end position="163"/>
    </location>
</feature>
<feature type="non-terminal residue" evidence="2">
    <location>
        <position position="258"/>
    </location>
</feature>
<feature type="compositionally biased region" description="Low complexity" evidence="1">
    <location>
        <begin position="77"/>
        <end position="88"/>
    </location>
</feature>
<name>A0A6J4MLZ7_9ACTN</name>
<feature type="non-terminal residue" evidence="2">
    <location>
        <position position="1"/>
    </location>
</feature>